<evidence type="ECO:0000256" key="12">
    <source>
        <dbReference type="SAM" id="SignalP"/>
    </source>
</evidence>
<dbReference type="InterPro" id="IPR036942">
    <property type="entry name" value="Beta-barrel_TonB_sf"/>
</dbReference>
<organism evidence="15 16">
    <name type="scientific">Halopseudomonas sabulinigri</name>
    <dbReference type="NCBI Taxonomy" id="472181"/>
    <lineage>
        <taxon>Bacteria</taxon>
        <taxon>Pseudomonadati</taxon>
        <taxon>Pseudomonadota</taxon>
        <taxon>Gammaproteobacteria</taxon>
        <taxon>Pseudomonadales</taxon>
        <taxon>Pseudomonadaceae</taxon>
        <taxon>Halopseudomonas</taxon>
    </lineage>
</organism>
<dbReference type="Gene3D" id="2.40.170.20">
    <property type="entry name" value="TonB-dependent receptor, beta-barrel domain"/>
    <property type="match status" value="1"/>
</dbReference>
<evidence type="ECO:0000256" key="9">
    <source>
        <dbReference type="ARBA" id="ARBA00023237"/>
    </source>
</evidence>
<reference evidence="16" key="1">
    <citation type="submission" date="2016-10" db="EMBL/GenBank/DDBJ databases">
        <authorList>
            <person name="Varghese N."/>
            <person name="Submissions S."/>
        </authorList>
    </citation>
    <scope>NUCLEOTIDE SEQUENCE [LARGE SCALE GENOMIC DNA]</scope>
    <source>
        <strain evidence="16">JCM 14963</strain>
    </source>
</reference>
<dbReference type="InterPro" id="IPR037066">
    <property type="entry name" value="Plug_dom_sf"/>
</dbReference>
<comment type="similarity">
    <text evidence="10 11">Belongs to the TonB-dependent receptor family.</text>
</comment>
<dbReference type="InterPro" id="IPR000531">
    <property type="entry name" value="Beta-barrel_TonB"/>
</dbReference>
<dbReference type="Proteomes" id="UP000243413">
    <property type="component" value="Chromosome I"/>
</dbReference>
<evidence type="ECO:0000313" key="16">
    <source>
        <dbReference type="Proteomes" id="UP000243413"/>
    </source>
</evidence>
<feature type="chain" id="PRO_5009263261" evidence="12">
    <location>
        <begin position="20"/>
        <end position="604"/>
    </location>
</feature>
<keyword evidence="2 10" id="KW-0813">Transport</keyword>
<dbReference type="STRING" id="472181.SAMN05216271_2853"/>
<dbReference type="InterPro" id="IPR012910">
    <property type="entry name" value="Plug_dom"/>
</dbReference>
<dbReference type="Pfam" id="PF00593">
    <property type="entry name" value="TonB_dep_Rec_b-barrel"/>
    <property type="match status" value="1"/>
</dbReference>
<accession>A0A1H1VEA9</accession>
<dbReference type="RefSeq" id="WP_092287531.1">
    <property type="nucleotide sequence ID" value="NZ_LT629763.1"/>
</dbReference>
<dbReference type="CDD" id="cd01347">
    <property type="entry name" value="ligand_gated_channel"/>
    <property type="match status" value="1"/>
</dbReference>
<dbReference type="Gene3D" id="2.170.130.10">
    <property type="entry name" value="TonB-dependent receptor, plug domain"/>
    <property type="match status" value="1"/>
</dbReference>
<dbReference type="GO" id="GO:0009279">
    <property type="term" value="C:cell outer membrane"/>
    <property type="evidence" value="ECO:0007669"/>
    <property type="project" value="UniProtKB-SubCell"/>
</dbReference>
<name>A0A1H1VEA9_9GAMM</name>
<dbReference type="AlphaFoldDB" id="A0A1H1VEA9"/>
<dbReference type="PROSITE" id="PS52016">
    <property type="entry name" value="TONB_DEPENDENT_REC_3"/>
    <property type="match status" value="1"/>
</dbReference>
<dbReference type="PANTHER" id="PTHR30069:SF53">
    <property type="entry name" value="COLICIN I RECEPTOR-RELATED"/>
    <property type="match status" value="1"/>
</dbReference>
<feature type="domain" description="TonB-dependent receptor plug" evidence="14">
    <location>
        <begin position="40"/>
        <end position="145"/>
    </location>
</feature>
<evidence type="ECO:0000256" key="11">
    <source>
        <dbReference type="RuleBase" id="RU003357"/>
    </source>
</evidence>
<keyword evidence="5 12" id="KW-0732">Signal</keyword>
<keyword evidence="8 10" id="KW-0472">Membrane</keyword>
<evidence type="ECO:0000256" key="5">
    <source>
        <dbReference type="ARBA" id="ARBA00022729"/>
    </source>
</evidence>
<dbReference type="OrthoDB" id="9764669at2"/>
<dbReference type="InterPro" id="IPR039426">
    <property type="entry name" value="TonB-dep_rcpt-like"/>
</dbReference>
<dbReference type="EMBL" id="LT629763">
    <property type="protein sequence ID" value="SDS83102.1"/>
    <property type="molecule type" value="Genomic_DNA"/>
</dbReference>
<evidence type="ECO:0000256" key="6">
    <source>
        <dbReference type="ARBA" id="ARBA00023065"/>
    </source>
</evidence>
<evidence type="ECO:0000256" key="7">
    <source>
        <dbReference type="ARBA" id="ARBA00023077"/>
    </source>
</evidence>
<gene>
    <name evidence="15" type="ORF">SAMN05216271_2853</name>
</gene>
<evidence type="ECO:0000256" key="1">
    <source>
        <dbReference type="ARBA" id="ARBA00004571"/>
    </source>
</evidence>
<feature type="signal peptide" evidence="12">
    <location>
        <begin position="1"/>
        <end position="19"/>
    </location>
</feature>
<dbReference type="SUPFAM" id="SSF56935">
    <property type="entry name" value="Porins"/>
    <property type="match status" value="1"/>
</dbReference>
<evidence type="ECO:0000256" key="8">
    <source>
        <dbReference type="ARBA" id="ARBA00023136"/>
    </source>
</evidence>
<keyword evidence="6" id="KW-0406">Ion transport</keyword>
<evidence type="ECO:0000256" key="3">
    <source>
        <dbReference type="ARBA" id="ARBA00022452"/>
    </source>
</evidence>
<comment type="subcellular location">
    <subcellularLocation>
        <location evidence="1 10">Cell outer membrane</location>
        <topology evidence="1 10">Multi-pass membrane protein</topology>
    </subcellularLocation>
</comment>
<feature type="domain" description="TonB-dependent receptor-like beta-barrel" evidence="13">
    <location>
        <begin position="168"/>
        <end position="565"/>
    </location>
</feature>
<dbReference type="Pfam" id="PF07715">
    <property type="entry name" value="Plug"/>
    <property type="match status" value="1"/>
</dbReference>
<keyword evidence="3 10" id="KW-1134">Transmembrane beta strand</keyword>
<dbReference type="GO" id="GO:0015889">
    <property type="term" value="P:cobalamin transport"/>
    <property type="evidence" value="ECO:0007669"/>
    <property type="project" value="TreeGrafter"/>
</dbReference>
<evidence type="ECO:0000259" key="14">
    <source>
        <dbReference type="Pfam" id="PF07715"/>
    </source>
</evidence>
<evidence type="ECO:0000313" key="15">
    <source>
        <dbReference type="EMBL" id="SDS83102.1"/>
    </source>
</evidence>
<evidence type="ECO:0000259" key="13">
    <source>
        <dbReference type="Pfam" id="PF00593"/>
    </source>
</evidence>
<keyword evidence="7 11" id="KW-0798">TonB box</keyword>
<proteinExistence type="inferred from homology"/>
<evidence type="ECO:0000256" key="10">
    <source>
        <dbReference type="PROSITE-ProRule" id="PRU01360"/>
    </source>
</evidence>
<dbReference type="PANTHER" id="PTHR30069">
    <property type="entry name" value="TONB-DEPENDENT OUTER MEMBRANE RECEPTOR"/>
    <property type="match status" value="1"/>
</dbReference>
<protein>
    <submittedName>
        <fullName evidence="15">Vitamin B12 transporter</fullName>
    </submittedName>
</protein>
<keyword evidence="4 10" id="KW-0812">Transmembrane</keyword>
<evidence type="ECO:0000256" key="2">
    <source>
        <dbReference type="ARBA" id="ARBA00022448"/>
    </source>
</evidence>
<evidence type="ECO:0000256" key="4">
    <source>
        <dbReference type="ARBA" id="ARBA00022692"/>
    </source>
</evidence>
<sequence length="604" mass="67220">MNKSLFLLPALLASAIAQANEAVDLPDTIVTASRQAESASDSSAATTVFTRDDIDRLQPASVADLLRRVPGMSITTTGGIGSLTSLSLRGTSATQSLVMIDGQRIGSASAGQASLEFINVDQIERIEVVRGPRSALYGSDAIGGVIQIFTRQGSDGLNPRIKLGVGSNQTYTRELGLSGGNGQTRFNLGASLNETAGIDRTRHNADGDQDRDGYRNRAYNASFAHNFTDDLEVGIRVLEQSGNTEYDLFGNPEDDFRLSTVATHLQWQVNDVWRTRVEAGHAEDKRDSNYDFFAFAYNTYRDSASWLNNLQLGERNTLQAGLDWYEDRLNSTSAFNQTERYNQAAFVQHRYDAERFSTDFGWRHDDNEQFGHENTFNAALTVPLDTNQQVIASYGEGFRAPTFNDLYTAFGANPDLQPEKSKSYELQWRGQWDDTQLQAAAYRTDIEDLILLDPFFVAQNISSARIHGLELSAGTTVLEWSTLVSATWLDPRDRESGKQLPRRPKRLLSIDTDRQFGVVGLGFSLVANSTRYNDLDNTQKLSGFGTVEARANWLMSDALRWDLKIGNAFDKDYRLANYNYNGQTYAYQNEGLTGNLALTWTPQF</sequence>
<keyword evidence="9 10" id="KW-0998">Cell outer membrane</keyword>
<dbReference type="GO" id="GO:0006811">
    <property type="term" value="P:monoatomic ion transport"/>
    <property type="evidence" value="ECO:0007669"/>
    <property type="project" value="UniProtKB-KW"/>
</dbReference>